<feature type="region of interest" description="Disordered" evidence="1">
    <location>
        <begin position="1"/>
        <end position="48"/>
    </location>
</feature>
<dbReference type="AlphaFoldDB" id="A0A2N9JM22"/>
<sequence>MTDNAADEARDDIVSQDVAHQGDEVDDVTVRDLPPVDDDTLNRLDEPT</sequence>
<dbReference type="EMBL" id="LT985188">
    <property type="protein sequence ID" value="SPD88623.1"/>
    <property type="molecule type" value="Genomic_DNA"/>
</dbReference>
<gene>
    <name evidence="2" type="ORF">MPLG2_3593</name>
</gene>
<dbReference type="RefSeq" id="WP_158681289.1">
    <property type="nucleotide sequence ID" value="NZ_BAAAGO010000009.1"/>
</dbReference>
<evidence type="ECO:0000313" key="3">
    <source>
        <dbReference type="Proteomes" id="UP000238164"/>
    </source>
</evidence>
<proteinExistence type="predicted"/>
<accession>A0A2N9JM22</accession>
<keyword evidence="3" id="KW-1185">Reference proteome</keyword>
<evidence type="ECO:0000313" key="2">
    <source>
        <dbReference type="EMBL" id="SPD88623.1"/>
    </source>
</evidence>
<dbReference type="Proteomes" id="UP000238164">
    <property type="component" value="Chromosome 1"/>
</dbReference>
<reference evidence="2 3" key="1">
    <citation type="submission" date="2018-02" db="EMBL/GenBank/DDBJ databases">
        <authorList>
            <person name="Cohen D.B."/>
            <person name="Kent A.D."/>
        </authorList>
    </citation>
    <scope>NUCLEOTIDE SEQUENCE [LARGE SCALE GENOMIC DNA]</scope>
    <source>
        <strain evidence="2">1</strain>
    </source>
</reference>
<name>A0A2N9JM22_9ACTN</name>
<organism evidence="2 3">
    <name type="scientific">Micropruina glycogenica</name>
    <dbReference type="NCBI Taxonomy" id="75385"/>
    <lineage>
        <taxon>Bacteria</taxon>
        <taxon>Bacillati</taxon>
        <taxon>Actinomycetota</taxon>
        <taxon>Actinomycetes</taxon>
        <taxon>Propionibacteriales</taxon>
        <taxon>Nocardioidaceae</taxon>
        <taxon>Micropruina</taxon>
    </lineage>
</organism>
<protein>
    <submittedName>
        <fullName evidence="2">Uncharacterized protein</fullName>
    </submittedName>
</protein>
<dbReference type="KEGG" id="mgg:MPLG2_3593"/>
<evidence type="ECO:0000256" key="1">
    <source>
        <dbReference type="SAM" id="MobiDB-lite"/>
    </source>
</evidence>